<reference evidence="1" key="1">
    <citation type="journal article" date="2012" name="Nature">
        <title>The oyster genome reveals stress adaptation and complexity of shell formation.</title>
        <authorList>
            <person name="Zhang G."/>
            <person name="Fang X."/>
            <person name="Guo X."/>
            <person name="Li L."/>
            <person name="Luo R."/>
            <person name="Xu F."/>
            <person name="Yang P."/>
            <person name="Zhang L."/>
            <person name="Wang X."/>
            <person name="Qi H."/>
            <person name="Xiong Z."/>
            <person name="Que H."/>
            <person name="Xie Y."/>
            <person name="Holland P.W."/>
            <person name="Paps J."/>
            <person name="Zhu Y."/>
            <person name="Wu F."/>
            <person name="Chen Y."/>
            <person name="Wang J."/>
            <person name="Peng C."/>
            <person name="Meng J."/>
            <person name="Yang L."/>
            <person name="Liu J."/>
            <person name="Wen B."/>
            <person name="Zhang N."/>
            <person name="Huang Z."/>
            <person name="Zhu Q."/>
            <person name="Feng Y."/>
            <person name="Mount A."/>
            <person name="Hedgecock D."/>
            <person name="Xu Z."/>
            <person name="Liu Y."/>
            <person name="Domazet-Loso T."/>
            <person name="Du Y."/>
            <person name="Sun X."/>
            <person name="Zhang S."/>
            <person name="Liu B."/>
            <person name="Cheng P."/>
            <person name="Jiang X."/>
            <person name="Li J."/>
            <person name="Fan D."/>
            <person name="Wang W."/>
            <person name="Fu W."/>
            <person name="Wang T."/>
            <person name="Wang B."/>
            <person name="Zhang J."/>
            <person name="Peng Z."/>
            <person name="Li Y."/>
            <person name="Li N."/>
            <person name="Wang J."/>
            <person name="Chen M."/>
            <person name="He Y."/>
            <person name="Tan F."/>
            <person name="Song X."/>
            <person name="Zheng Q."/>
            <person name="Huang R."/>
            <person name="Yang H."/>
            <person name="Du X."/>
            <person name="Chen L."/>
            <person name="Yang M."/>
            <person name="Gaffney P.M."/>
            <person name="Wang S."/>
            <person name="Luo L."/>
            <person name="She Z."/>
            <person name="Ming Y."/>
            <person name="Huang W."/>
            <person name="Zhang S."/>
            <person name="Huang B."/>
            <person name="Zhang Y."/>
            <person name="Qu T."/>
            <person name="Ni P."/>
            <person name="Miao G."/>
            <person name="Wang J."/>
            <person name="Wang Q."/>
            <person name="Steinberg C.E."/>
            <person name="Wang H."/>
            <person name="Li N."/>
            <person name="Qian L."/>
            <person name="Zhang G."/>
            <person name="Li Y."/>
            <person name="Yang H."/>
            <person name="Liu X."/>
            <person name="Wang J."/>
            <person name="Yin Y."/>
            <person name="Wang J."/>
        </authorList>
    </citation>
    <scope>NUCLEOTIDE SEQUENCE [LARGE SCALE GENOMIC DNA]</scope>
    <source>
        <strain evidence="1">05x7-T-G4-1.051#20</strain>
    </source>
</reference>
<dbReference type="Pfam" id="PF13676">
    <property type="entry name" value="TIR_2"/>
    <property type="match status" value="1"/>
</dbReference>
<protein>
    <submittedName>
        <fullName evidence="1">Uncharacterized protein</fullName>
    </submittedName>
</protein>
<dbReference type="SMR" id="K1QGG9"/>
<dbReference type="SUPFAM" id="SSF52200">
    <property type="entry name" value="Toll/Interleukin receptor TIR domain"/>
    <property type="match status" value="1"/>
</dbReference>
<dbReference type="EMBL" id="JH816835">
    <property type="protein sequence ID" value="EKC20661.1"/>
    <property type="molecule type" value="Genomic_DNA"/>
</dbReference>
<organism evidence="1">
    <name type="scientific">Magallana gigas</name>
    <name type="common">Pacific oyster</name>
    <name type="synonym">Crassostrea gigas</name>
    <dbReference type="NCBI Taxonomy" id="29159"/>
    <lineage>
        <taxon>Eukaryota</taxon>
        <taxon>Metazoa</taxon>
        <taxon>Spiralia</taxon>
        <taxon>Lophotrochozoa</taxon>
        <taxon>Mollusca</taxon>
        <taxon>Bivalvia</taxon>
        <taxon>Autobranchia</taxon>
        <taxon>Pteriomorphia</taxon>
        <taxon>Ostreida</taxon>
        <taxon>Ostreoidea</taxon>
        <taxon>Ostreidae</taxon>
        <taxon>Magallana</taxon>
    </lineage>
</organism>
<name>K1QGG9_MAGGI</name>
<dbReference type="Gene3D" id="3.40.50.10140">
    <property type="entry name" value="Toll/interleukin-1 receptor homology (TIR) domain"/>
    <property type="match status" value="1"/>
</dbReference>
<sequence>MQSLGYEWTIGLRVRSSTTFWYVAPRYVMAYDEGTDVDITHDVFLIHANEPKEDKVFALLKLKPLLERQNLKVLVDEEDFLGGETVFTNIARAVRRCQKSLIVLTEHSRESPWCSLELLLALEKSHRRNIMSVVVLRKGNSVEQQLKGNELKNCCLLGTLRMHKFGLITLDCCSIFFQV</sequence>
<dbReference type="PROSITE" id="PS50104">
    <property type="entry name" value="TIR"/>
    <property type="match status" value="1"/>
</dbReference>
<proteinExistence type="predicted"/>
<evidence type="ECO:0000313" key="1">
    <source>
        <dbReference type="EMBL" id="EKC20661.1"/>
    </source>
</evidence>
<dbReference type="HOGENOM" id="CLU_1504888_0_0_1"/>
<dbReference type="InterPro" id="IPR035897">
    <property type="entry name" value="Toll_tir_struct_dom_sf"/>
</dbReference>
<dbReference type="AlphaFoldDB" id="K1QGG9"/>
<dbReference type="GO" id="GO:0007165">
    <property type="term" value="P:signal transduction"/>
    <property type="evidence" value="ECO:0007669"/>
    <property type="project" value="InterPro"/>
</dbReference>
<dbReference type="SMART" id="SM00255">
    <property type="entry name" value="TIR"/>
    <property type="match status" value="1"/>
</dbReference>
<dbReference type="InParanoid" id="K1QGG9"/>
<gene>
    <name evidence="1" type="ORF">CGI_10005641</name>
</gene>
<accession>K1QGG9</accession>
<dbReference type="InterPro" id="IPR000157">
    <property type="entry name" value="TIR_dom"/>
</dbReference>